<dbReference type="SUPFAM" id="SSF51905">
    <property type="entry name" value="FAD/NAD(P)-binding domain"/>
    <property type="match status" value="2"/>
</dbReference>
<evidence type="ECO:0000256" key="3">
    <source>
        <dbReference type="ARBA" id="ARBA00022630"/>
    </source>
</evidence>
<gene>
    <name evidence="7" type="primary">fmo1_2</name>
    <name evidence="7" type="ORF">A0J61_03559</name>
</gene>
<reference evidence="7 8" key="1">
    <citation type="submission" date="2016-03" db="EMBL/GenBank/DDBJ databases">
        <title>Choanephora cucurbitarum.</title>
        <authorList>
            <person name="Min B."/>
            <person name="Park H."/>
            <person name="Park J.-H."/>
            <person name="Shin H.-D."/>
            <person name="Choi I.-G."/>
        </authorList>
    </citation>
    <scope>NUCLEOTIDE SEQUENCE [LARGE SCALE GENOMIC DNA]</scope>
    <source>
        <strain evidence="7 8">KUS-F28377</strain>
    </source>
</reference>
<evidence type="ECO:0000256" key="2">
    <source>
        <dbReference type="ARBA" id="ARBA00009183"/>
    </source>
</evidence>
<dbReference type="PIRSF" id="PIRSF000332">
    <property type="entry name" value="FMO"/>
    <property type="match status" value="1"/>
</dbReference>
<dbReference type="InterPro" id="IPR036188">
    <property type="entry name" value="FAD/NAD-bd_sf"/>
</dbReference>
<keyword evidence="3" id="KW-0285">Flavoprotein</keyword>
<dbReference type="InterPro" id="IPR050346">
    <property type="entry name" value="FMO-like"/>
</dbReference>
<dbReference type="InterPro" id="IPR000960">
    <property type="entry name" value="Flavin_mOase"/>
</dbReference>
<evidence type="ECO:0000256" key="6">
    <source>
        <dbReference type="ARBA" id="ARBA00023002"/>
    </source>
</evidence>
<proteinExistence type="inferred from homology"/>
<dbReference type="Proteomes" id="UP000093000">
    <property type="component" value="Unassembled WGS sequence"/>
</dbReference>
<organism evidence="7 8">
    <name type="scientific">Choanephora cucurbitarum</name>
    <dbReference type="NCBI Taxonomy" id="101091"/>
    <lineage>
        <taxon>Eukaryota</taxon>
        <taxon>Fungi</taxon>
        <taxon>Fungi incertae sedis</taxon>
        <taxon>Mucoromycota</taxon>
        <taxon>Mucoromycotina</taxon>
        <taxon>Mucoromycetes</taxon>
        <taxon>Mucorales</taxon>
        <taxon>Mucorineae</taxon>
        <taxon>Choanephoraceae</taxon>
        <taxon>Choanephoroideae</taxon>
        <taxon>Choanephora</taxon>
    </lineage>
</organism>
<evidence type="ECO:0000313" key="7">
    <source>
        <dbReference type="EMBL" id="OBZ88400.1"/>
    </source>
</evidence>
<comment type="cofactor">
    <cofactor evidence="1">
        <name>FAD</name>
        <dbReference type="ChEBI" id="CHEBI:57692"/>
    </cofactor>
</comment>
<dbReference type="EMBL" id="LUGH01000155">
    <property type="protein sequence ID" value="OBZ88400.1"/>
    <property type="molecule type" value="Genomic_DNA"/>
</dbReference>
<dbReference type="OrthoDB" id="66881at2759"/>
<dbReference type="GO" id="GO:0050661">
    <property type="term" value="F:NADP binding"/>
    <property type="evidence" value="ECO:0007669"/>
    <property type="project" value="InterPro"/>
</dbReference>
<name>A0A1C7NHC9_9FUNG</name>
<dbReference type="PRINTS" id="PR00370">
    <property type="entry name" value="FMOXYGENASE"/>
</dbReference>
<dbReference type="Pfam" id="PF00743">
    <property type="entry name" value="FMO-like"/>
    <property type="match status" value="2"/>
</dbReference>
<evidence type="ECO:0000256" key="4">
    <source>
        <dbReference type="ARBA" id="ARBA00022827"/>
    </source>
</evidence>
<dbReference type="Gene3D" id="3.50.50.60">
    <property type="entry name" value="FAD/NAD(P)-binding domain"/>
    <property type="match status" value="2"/>
</dbReference>
<evidence type="ECO:0000256" key="1">
    <source>
        <dbReference type="ARBA" id="ARBA00001974"/>
    </source>
</evidence>
<keyword evidence="4" id="KW-0274">FAD</keyword>
<keyword evidence="6" id="KW-0560">Oxidoreductase</keyword>
<dbReference type="FunCoup" id="A0A1C7NHC9">
    <property type="interactions" value="29"/>
</dbReference>
<dbReference type="InterPro" id="IPR020946">
    <property type="entry name" value="Flavin_mOase-like"/>
</dbReference>
<dbReference type="FunFam" id="3.50.50.60:FF:000023">
    <property type="entry name" value="Dimethylaniline monooxygenase [N-oxide-forming]"/>
    <property type="match status" value="1"/>
</dbReference>
<dbReference type="GO" id="GO:0050660">
    <property type="term" value="F:flavin adenine dinucleotide binding"/>
    <property type="evidence" value="ECO:0007669"/>
    <property type="project" value="InterPro"/>
</dbReference>
<evidence type="ECO:0000313" key="8">
    <source>
        <dbReference type="Proteomes" id="UP000093000"/>
    </source>
</evidence>
<dbReference type="Pfam" id="PF13450">
    <property type="entry name" value="NAD_binding_8"/>
    <property type="match status" value="1"/>
</dbReference>
<protein>
    <submittedName>
        <fullName evidence="7">Thiol-specific monooxygenase</fullName>
    </submittedName>
</protein>
<dbReference type="STRING" id="101091.A0A1C7NHC9"/>
<accession>A0A1C7NHC9</accession>
<keyword evidence="8" id="KW-1185">Reference proteome</keyword>
<dbReference type="PANTHER" id="PTHR23023">
    <property type="entry name" value="DIMETHYLANILINE MONOOXYGENASE"/>
    <property type="match status" value="1"/>
</dbReference>
<dbReference type="GO" id="GO:0004499">
    <property type="term" value="F:N,N-dimethylaniline monooxygenase activity"/>
    <property type="evidence" value="ECO:0007669"/>
    <property type="project" value="InterPro"/>
</dbReference>
<keyword evidence="7" id="KW-0503">Monooxygenase</keyword>
<comment type="caution">
    <text evidence="7">The sequence shown here is derived from an EMBL/GenBank/DDBJ whole genome shotgun (WGS) entry which is preliminary data.</text>
</comment>
<dbReference type="InParanoid" id="A0A1C7NHC9"/>
<comment type="similarity">
    <text evidence="2">Belongs to the FMO family.</text>
</comment>
<sequence length="543" mass="61711">MVDQSGFKVLDVKEIERIALEEAEQALQHPFQFKGPIKKVAVIGAGPSGLPSARHLKEAGIDVKVFERGSSVGGVWCYSELAPLKPKMPTSRISRDIEKQALEVKEEKQKHLFEMTPETMKLLLAKSPPSACYRDLYNNIATSMFAYPDFPFPKGIPEWCSHEVTQQYFEAYADHYHLTELIEFNTSVDLVTKDQANDCWELTLSKYDVYSSGIVRETRWKETFDGVVVASGRHQDPYVPDFKDFIEWNKTFPDKTMHSVQYRRPEDYVDKHVLVIGGGVSAVDIVRGLEGFSAMTTMAIQGPFESPYTVYNIVRSTIPKSVSIKPNVSSFSDKHGNINGCITFEDGTMIDDIDQVIFCTGFSTRLTFLDGLVIDKPDKEAKLPPPRPLYDDIPPSHIALGPKHPLNVYREVFLMSDPTMAFVGLPPIVSTPNHFDVQAMSVARVWTGKALLPDTPYMQKFASEFNPGIDMKQIFINDRKRKTPFITWLNHHAKHIKTDDALPVVEDYPEDYEKLNDEAINFWIAFSTENFKRIREQVRARLL</sequence>
<evidence type="ECO:0000256" key="5">
    <source>
        <dbReference type="ARBA" id="ARBA00022857"/>
    </source>
</evidence>
<keyword evidence="5" id="KW-0521">NADP</keyword>
<dbReference type="AlphaFoldDB" id="A0A1C7NHC9"/>